<dbReference type="AlphaFoldDB" id="A0AAV9SBU8"/>
<dbReference type="FunFam" id="2.20.100.10:FF:000001">
    <property type="entry name" value="semaphorin-5A isoform X1"/>
    <property type="match status" value="3"/>
</dbReference>
<evidence type="ECO:0000256" key="3">
    <source>
        <dbReference type="ARBA" id="ARBA00022729"/>
    </source>
</evidence>
<comment type="caution">
    <text evidence="8">The sequence shown here is derived from an EMBL/GenBank/DDBJ whole genome shotgun (WGS) entry which is preliminary data.</text>
</comment>
<dbReference type="PROSITE" id="PS50092">
    <property type="entry name" value="TSP1"/>
    <property type="match status" value="8"/>
</dbReference>
<feature type="compositionally biased region" description="Polar residues" evidence="6">
    <location>
        <begin position="205"/>
        <end position="222"/>
    </location>
</feature>
<protein>
    <recommendedName>
        <fullName evidence="10">Complement factor properdin</fullName>
    </recommendedName>
</protein>
<dbReference type="SMART" id="SM00209">
    <property type="entry name" value="TSP1"/>
    <property type="match status" value="8"/>
</dbReference>
<dbReference type="SUPFAM" id="SSF82895">
    <property type="entry name" value="TSP-1 type 1 repeat"/>
    <property type="match status" value="7"/>
</dbReference>
<dbReference type="Gene3D" id="2.20.100.10">
    <property type="entry name" value="Thrombospondin type-1 (TSP1) repeat"/>
    <property type="match status" value="7"/>
</dbReference>
<dbReference type="Pfam" id="PF00090">
    <property type="entry name" value="TSP_1"/>
    <property type="match status" value="5"/>
</dbReference>
<dbReference type="PRINTS" id="PR01705">
    <property type="entry name" value="TSP1REPEAT"/>
</dbReference>
<evidence type="ECO:0000256" key="4">
    <source>
        <dbReference type="ARBA" id="ARBA00022737"/>
    </source>
</evidence>
<proteinExistence type="predicted"/>
<dbReference type="EMBL" id="JAHHUM010000627">
    <property type="protein sequence ID" value="KAK5618317.1"/>
    <property type="molecule type" value="Genomic_DNA"/>
</dbReference>
<keyword evidence="3 7" id="KW-0732">Signal</keyword>
<sequence>MMNTLRFLLVLVPLLVFVEQSECVRCFGSFDLTTGECSTDLGEVNQDECCQNPQYGYKAEDGSCQSCGPPTWSPWSSWSFCNVLCGEGVKQNSRTCHGIGECENPSAKLQTDVCNGTCCNDNGWGLWNPWTPCSVTCGGRGTRMRQRVCSSPPECRSACSGPAEEKESCDASNTCPVHGSWSSWTAWSQCSGSCINDQNNNTNVPSRVQQRTCSNPAPSTDTVPPGNDCPGDAVKREDCRELPNCPEDGNWGNWLPPGPCSVSCGEGLQLSLRRCDNPSPKYGGKLCEGSSTQSSVCKSPCPVHGFWSGWSNWGDCSSSCLLPDRGSVRTRHRSCSNPAPSLNPPGNGCQGDDSQNENCNHMPNCPVDGNWGPWSAFTSCPVTCGVALQVSERKCNNPAPNHGGRPCPGDGRQTKLCSTQIHCPVNGVWAEWSSWTDCIYAWEGKDIKCQTIGGKQTRNRACLHRAHNGSICPDGKLTDTQVCYNVDKCYVKGSWEGWEPWSLCMPPCGERSRRMRSRVCKPDYRNYNPTIGRQRLPAHFHGTPRADCGPTPDGGKKFQIHNCLNVPPCT</sequence>
<gene>
    <name evidence="8" type="ORF">CRENBAI_019580</name>
</gene>
<keyword evidence="9" id="KW-1185">Reference proteome</keyword>
<evidence type="ECO:0000256" key="6">
    <source>
        <dbReference type="SAM" id="MobiDB-lite"/>
    </source>
</evidence>
<dbReference type="PANTHER" id="PTHR22906">
    <property type="entry name" value="PROPERDIN"/>
    <property type="match status" value="1"/>
</dbReference>
<feature type="region of interest" description="Disordered" evidence="6">
    <location>
        <begin position="205"/>
        <end position="227"/>
    </location>
</feature>
<feature type="signal peptide" evidence="7">
    <location>
        <begin position="1"/>
        <end position="23"/>
    </location>
</feature>
<organism evidence="8 9">
    <name type="scientific">Crenichthys baileyi</name>
    <name type="common">White River springfish</name>
    <dbReference type="NCBI Taxonomy" id="28760"/>
    <lineage>
        <taxon>Eukaryota</taxon>
        <taxon>Metazoa</taxon>
        <taxon>Chordata</taxon>
        <taxon>Craniata</taxon>
        <taxon>Vertebrata</taxon>
        <taxon>Euteleostomi</taxon>
        <taxon>Actinopterygii</taxon>
        <taxon>Neopterygii</taxon>
        <taxon>Teleostei</taxon>
        <taxon>Neoteleostei</taxon>
        <taxon>Acanthomorphata</taxon>
        <taxon>Ovalentaria</taxon>
        <taxon>Atherinomorphae</taxon>
        <taxon>Cyprinodontiformes</taxon>
        <taxon>Goodeidae</taxon>
        <taxon>Crenichthys</taxon>
    </lineage>
</organism>
<dbReference type="Proteomes" id="UP001311232">
    <property type="component" value="Unassembled WGS sequence"/>
</dbReference>
<dbReference type="InterPro" id="IPR052065">
    <property type="entry name" value="Compl_asym_regulator"/>
</dbReference>
<accession>A0AAV9SBU8</accession>
<reference evidence="8 9" key="1">
    <citation type="submission" date="2021-06" db="EMBL/GenBank/DDBJ databases">
        <authorList>
            <person name="Palmer J.M."/>
        </authorList>
    </citation>
    <scope>NUCLEOTIDE SEQUENCE [LARGE SCALE GENOMIC DNA]</scope>
    <source>
        <strain evidence="8 9">MEX-2019</strain>
        <tissue evidence="8">Muscle</tissue>
    </source>
</reference>
<dbReference type="InterPro" id="IPR000884">
    <property type="entry name" value="TSP1_rpt"/>
</dbReference>
<dbReference type="Pfam" id="PF18487">
    <property type="entry name" value="TSR"/>
    <property type="match status" value="1"/>
</dbReference>
<dbReference type="InterPro" id="IPR036383">
    <property type="entry name" value="TSP1_rpt_sf"/>
</dbReference>
<dbReference type="InterPro" id="IPR054019">
    <property type="entry name" value="CFP_TSR_C"/>
</dbReference>
<comment type="subcellular location">
    <subcellularLocation>
        <location evidence="1">Secreted</location>
    </subcellularLocation>
</comment>
<feature type="chain" id="PRO_5043631321" description="Complement factor properdin" evidence="7">
    <location>
        <begin position="24"/>
        <end position="570"/>
    </location>
</feature>
<evidence type="ECO:0000256" key="5">
    <source>
        <dbReference type="ARBA" id="ARBA00023157"/>
    </source>
</evidence>
<evidence type="ECO:0000313" key="8">
    <source>
        <dbReference type="EMBL" id="KAK5618317.1"/>
    </source>
</evidence>
<keyword evidence="5" id="KW-1015">Disulfide bond</keyword>
<evidence type="ECO:0000256" key="1">
    <source>
        <dbReference type="ARBA" id="ARBA00004613"/>
    </source>
</evidence>
<evidence type="ECO:0000256" key="2">
    <source>
        <dbReference type="ARBA" id="ARBA00022525"/>
    </source>
</evidence>
<keyword evidence="2" id="KW-0964">Secreted</keyword>
<evidence type="ECO:0000313" key="9">
    <source>
        <dbReference type="Proteomes" id="UP001311232"/>
    </source>
</evidence>
<keyword evidence="4" id="KW-0677">Repeat</keyword>
<evidence type="ECO:0008006" key="10">
    <source>
        <dbReference type="Google" id="ProtNLM"/>
    </source>
</evidence>
<dbReference type="PANTHER" id="PTHR22906:SF43">
    <property type="entry name" value="PROPERDIN"/>
    <property type="match status" value="1"/>
</dbReference>
<name>A0AAV9SBU8_9TELE</name>
<dbReference type="InterPro" id="IPR049536">
    <property type="entry name" value="CFP_TSR-0"/>
</dbReference>
<dbReference type="Pfam" id="PF22195">
    <property type="entry name" value="TSP1_CFP_C"/>
    <property type="match status" value="1"/>
</dbReference>
<evidence type="ECO:0000256" key="7">
    <source>
        <dbReference type="SAM" id="SignalP"/>
    </source>
</evidence>